<feature type="compositionally biased region" description="Basic and acidic residues" evidence="7">
    <location>
        <begin position="1508"/>
        <end position="1517"/>
    </location>
</feature>
<proteinExistence type="inferred from homology"/>
<feature type="region of interest" description="Disordered" evidence="7">
    <location>
        <begin position="1"/>
        <end position="31"/>
    </location>
</feature>
<dbReference type="SMART" id="SM00220">
    <property type="entry name" value="S_TKc"/>
    <property type="match status" value="1"/>
</dbReference>
<dbReference type="Gene3D" id="1.10.510.10">
    <property type="entry name" value="Transferase(Phosphotransferase) domain 1"/>
    <property type="match status" value="1"/>
</dbReference>
<feature type="region of interest" description="Disordered" evidence="7">
    <location>
        <begin position="838"/>
        <end position="900"/>
    </location>
</feature>
<dbReference type="PROSITE" id="PS00108">
    <property type="entry name" value="PROTEIN_KINASE_ST"/>
    <property type="match status" value="1"/>
</dbReference>
<comment type="similarity">
    <text evidence="1">Belongs to the protein kinase superfamily. STE Ser/Thr protein kinase family. MAP kinase kinase kinase subfamily.</text>
</comment>
<dbReference type="GO" id="GO:0000165">
    <property type="term" value="P:MAPK cascade"/>
    <property type="evidence" value="ECO:0007669"/>
    <property type="project" value="UniProtKB-ARBA"/>
</dbReference>
<keyword evidence="2" id="KW-0808">Transferase</keyword>
<dbReference type="CDD" id="cd06606">
    <property type="entry name" value="STKc_MAPKKK"/>
    <property type="match status" value="1"/>
</dbReference>
<dbReference type="InterPro" id="IPR008271">
    <property type="entry name" value="Ser/Thr_kinase_AS"/>
</dbReference>
<feature type="region of interest" description="Disordered" evidence="7">
    <location>
        <begin position="278"/>
        <end position="369"/>
    </location>
</feature>
<keyword evidence="4" id="KW-0418">Kinase</keyword>
<dbReference type="InterPro" id="IPR017441">
    <property type="entry name" value="Protein_kinase_ATP_BS"/>
</dbReference>
<accession>A0AAD5TJC5</accession>
<evidence type="ECO:0000256" key="2">
    <source>
        <dbReference type="ARBA" id="ARBA00022679"/>
    </source>
</evidence>
<feature type="region of interest" description="Disordered" evidence="7">
    <location>
        <begin position="705"/>
        <end position="731"/>
    </location>
</feature>
<feature type="compositionally biased region" description="Pro residues" evidence="7">
    <location>
        <begin position="19"/>
        <end position="28"/>
    </location>
</feature>
<keyword evidence="5 6" id="KW-0067">ATP-binding</keyword>
<dbReference type="Gene3D" id="3.10.20.90">
    <property type="entry name" value="Phosphatidylinositol 3-kinase Catalytic Subunit, Chain A, domain 1"/>
    <property type="match status" value="1"/>
</dbReference>
<evidence type="ECO:0000259" key="8">
    <source>
        <dbReference type="PROSITE" id="PS50011"/>
    </source>
</evidence>
<dbReference type="InterPro" id="IPR011009">
    <property type="entry name" value="Kinase-like_dom_sf"/>
</dbReference>
<comment type="caution">
    <text evidence="10">The sequence shown here is derived from an EMBL/GenBank/DDBJ whole genome shotgun (WGS) entry which is preliminary data.</text>
</comment>
<dbReference type="InterPro" id="IPR013761">
    <property type="entry name" value="SAM/pointed_sf"/>
</dbReference>
<dbReference type="Pfam" id="PF07647">
    <property type="entry name" value="SAM_2"/>
    <property type="match status" value="1"/>
</dbReference>
<keyword evidence="3 6" id="KW-0547">Nucleotide-binding</keyword>
<feature type="region of interest" description="Disordered" evidence="7">
    <location>
        <begin position="144"/>
        <end position="168"/>
    </location>
</feature>
<dbReference type="PANTHER" id="PTHR48016">
    <property type="entry name" value="MAP KINASE KINASE KINASE SSK2-RELATED-RELATED"/>
    <property type="match status" value="1"/>
</dbReference>
<dbReference type="InterPro" id="IPR000719">
    <property type="entry name" value="Prot_kinase_dom"/>
</dbReference>
<dbReference type="Gene3D" id="1.10.150.50">
    <property type="entry name" value="Transcription Factor, Ets-1"/>
    <property type="match status" value="1"/>
</dbReference>
<feature type="region of interest" description="Disordered" evidence="7">
    <location>
        <begin position="1155"/>
        <end position="1178"/>
    </location>
</feature>
<feature type="compositionally biased region" description="Acidic residues" evidence="7">
    <location>
        <begin position="1494"/>
        <end position="1507"/>
    </location>
</feature>
<dbReference type="PANTHER" id="PTHR48016:SF56">
    <property type="entry name" value="MAPKK KINASE"/>
    <property type="match status" value="1"/>
</dbReference>
<feature type="compositionally biased region" description="Low complexity" evidence="7">
    <location>
        <begin position="386"/>
        <end position="396"/>
    </location>
</feature>
<dbReference type="InterPro" id="IPR050538">
    <property type="entry name" value="MAP_kinase_kinase_kinase"/>
</dbReference>
<evidence type="ECO:0000313" key="10">
    <source>
        <dbReference type="EMBL" id="KAJ3176290.1"/>
    </source>
</evidence>
<name>A0AAD5TJC5_9FUNG</name>
<sequence length="1537" mass="168954">MTELTGYPTTPVAEHTEPPQSPATPAPASPAAACWTPGQVAAWLEEEDLQRYAKSFSDAQVTGRALLGVTYEDLRTLGVLNLKHRAKILNLVAALNKDTRSADKWPRSANDYELRPPNLIQVSPGPYSAPLPFDIPYNLLQHSDPAVSPPRAQSRLAAGASDQESLSSIAATVPPRTKSIEAFPTGWDARLPNPPHSVMPTHTEHVAETVTQLHEHQQQQQQRQPDSHRVLRHIELPPRIDSHMPPNLHIYPPSLPRPALPARDDSLLDVSAVESTIMTPPSSAKSPLRHEDSLPSPVGFGDDRYYSGDQLYSPRTSSSEATLLELRPSRGRADSANSLRRAPAIREHRSRSPLPHVVPEQPNLQRPLRRPPLAITTDLGASYHYPTSATPETPSTPGLPHSDDRKDNSEDSVLAEAPPVVVRPLSLNSSSESPITPFKLPSLEDVFRKDSMMDISAIRARCIRVTGTDHQSHIIDVAALTTAKAISDRIFAKFNIHDRDDQERYGIYSLDAGGELDTEHSLTGEDLVEICHSRNAHLKAHLILMRPDEPWPSSEPPTPTTESPLEGPTEPLASPRTTRRRRGFRQFLSRLNSGDSHDSQPAELPAPVAPVEPPVVEPPQPSSIPMLAPPDQDGYLIGDSDQSDDDMLSAHGVIQNLDHFFGERPPTEVICENLENFFPALDRAESAPPLKMHIKETLARKRVSRAGTVHSSFGRRTSIHPPVGVSETESQLTQEELASIRRTKRSAQTVSRQWHDLVAMMKEDGDTTAEELAEEASGPLEFLSKEKAMLDSDSMHSAEKSSIAPSFDFGRRPMSYLSDHVEVEGTETKEGALPRLARVWTQRPTRPLTNRNSSASLAGHSQTLRVKYDSVRRQSEDRTASGDKEWGPFSRRGRGSRRPSTFSALRNAVASSDLPPFSGALTTGAETDADADEDEPIVVKPSTDQEPPGAGTQLWVPEQQVTIRVSDAEEPSVRSTDPEPSVSGTQLEVPEQEVTIRASDAEVDESRVVEPSAPSTDPEPPAANPQSEFTEPNVPIHVSDVTDTPDEKKPSVQQTHDSAVMLSEAASTHVHDNDAPAENTAAAAAELEDLDGVERTQSIARRAFTIAPDTPREVEWVCGPLIGKGSYGKVYYGVNVKTGEILAVKQVELAAKLPPRRNEDVAGGGKAQPSPQAQVAGKKDVRRRMVDALHREITLLKDLDHENIVRYLGYDTKGKTINVFLEYVSGGSVASSIATMGRFEEPLVRSLTCQILCGLGYLHERSIIHRDIKGGNILLDENGVAKISDFGISKKNEYKFAYRFNSRMSLQGSVHWMAPEVIKGNGYSAKVDIWSLGCLILEMFTGFHPWRQLDELQTMWRLGKENAPPIPDWLSPQAQGFLAKCFAIDPDERPTAAELLTHPFADVDPATFLDFHAYKEAAIEQKRLEEASSDDADYYWDGASTASSWIGGGMSRSSVRRFQSAKRYTVARRRFSQASSAMSFMSHDAPNTELAVTDVEEEDEEEEEEEKEGGVETKQEEGGNPVQVDNVPDAVAPMTEH</sequence>
<reference evidence="10" key="1">
    <citation type="submission" date="2020-05" db="EMBL/GenBank/DDBJ databases">
        <title>Phylogenomic resolution of chytrid fungi.</title>
        <authorList>
            <person name="Stajich J.E."/>
            <person name="Amses K."/>
            <person name="Simmons R."/>
            <person name="Seto K."/>
            <person name="Myers J."/>
            <person name="Bonds A."/>
            <person name="Quandt C.A."/>
            <person name="Barry K."/>
            <person name="Liu P."/>
            <person name="Grigoriev I."/>
            <person name="Longcore J.E."/>
            <person name="James T.Y."/>
        </authorList>
    </citation>
    <scope>NUCLEOTIDE SEQUENCE</scope>
    <source>
        <strain evidence="10">JEL0379</strain>
    </source>
</reference>
<evidence type="ECO:0008006" key="12">
    <source>
        <dbReference type="Google" id="ProtNLM"/>
    </source>
</evidence>
<feature type="compositionally biased region" description="Acidic residues" evidence="7">
    <location>
        <begin position="927"/>
        <end position="936"/>
    </location>
</feature>
<dbReference type="SMART" id="SM00454">
    <property type="entry name" value="SAM"/>
    <property type="match status" value="1"/>
</dbReference>
<evidence type="ECO:0000313" key="11">
    <source>
        <dbReference type="Proteomes" id="UP001212152"/>
    </source>
</evidence>
<feature type="region of interest" description="Disordered" evidence="7">
    <location>
        <begin position="912"/>
        <end position="1054"/>
    </location>
</feature>
<evidence type="ECO:0000256" key="1">
    <source>
        <dbReference type="ARBA" id="ARBA00006529"/>
    </source>
</evidence>
<keyword evidence="11" id="KW-1185">Reference proteome</keyword>
<dbReference type="InterPro" id="IPR001660">
    <property type="entry name" value="SAM"/>
</dbReference>
<dbReference type="PROSITE" id="PS50105">
    <property type="entry name" value="SAM_DOMAIN"/>
    <property type="match status" value="1"/>
</dbReference>
<dbReference type="SUPFAM" id="SSF47769">
    <property type="entry name" value="SAM/Pointed domain"/>
    <property type="match status" value="1"/>
</dbReference>
<gene>
    <name evidence="10" type="ORF">HDU87_005332</name>
</gene>
<evidence type="ECO:0000256" key="4">
    <source>
        <dbReference type="ARBA" id="ARBA00022777"/>
    </source>
</evidence>
<evidence type="ECO:0000256" key="6">
    <source>
        <dbReference type="PROSITE-ProRule" id="PRU10141"/>
    </source>
</evidence>
<organism evidence="10 11">
    <name type="scientific">Geranomyces variabilis</name>
    <dbReference type="NCBI Taxonomy" id="109894"/>
    <lineage>
        <taxon>Eukaryota</taxon>
        <taxon>Fungi</taxon>
        <taxon>Fungi incertae sedis</taxon>
        <taxon>Chytridiomycota</taxon>
        <taxon>Chytridiomycota incertae sedis</taxon>
        <taxon>Chytridiomycetes</taxon>
        <taxon>Spizellomycetales</taxon>
        <taxon>Powellomycetaceae</taxon>
        <taxon>Geranomyces</taxon>
    </lineage>
</organism>
<feature type="region of interest" description="Disordered" evidence="7">
    <location>
        <begin position="1477"/>
        <end position="1537"/>
    </location>
</feature>
<dbReference type="PROSITE" id="PS50011">
    <property type="entry name" value="PROTEIN_KINASE_DOM"/>
    <property type="match status" value="1"/>
</dbReference>
<evidence type="ECO:0000256" key="3">
    <source>
        <dbReference type="ARBA" id="ARBA00022741"/>
    </source>
</evidence>
<evidence type="ECO:0000256" key="7">
    <source>
        <dbReference type="SAM" id="MobiDB-lite"/>
    </source>
</evidence>
<dbReference type="GO" id="GO:0004672">
    <property type="term" value="F:protein kinase activity"/>
    <property type="evidence" value="ECO:0007669"/>
    <property type="project" value="InterPro"/>
</dbReference>
<dbReference type="PROSITE" id="PS00107">
    <property type="entry name" value="PROTEIN_KINASE_ATP"/>
    <property type="match status" value="1"/>
</dbReference>
<evidence type="ECO:0000256" key="5">
    <source>
        <dbReference type="ARBA" id="ARBA00022840"/>
    </source>
</evidence>
<dbReference type="Pfam" id="PF00069">
    <property type="entry name" value="Pkinase"/>
    <property type="match status" value="1"/>
</dbReference>
<dbReference type="GO" id="GO:0005524">
    <property type="term" value="F:ATP binding"/>
    <property type="evidence" value="ECO:0007669"/>
    <property type="project" value="UniProtKB-UniRule"/>
</dbReference>
<feature type="binding site" evidence="6">
    <location>
        <position position="1152"/>
    </location>
    <ligand>
        <name>ATP</name>
        <dbReference type="ChEBI" id="CHEBI:30616"/>
    </ligand>
</feature>
<feature type="compositionally biased region" description="Low complexity" evidence="7">
    <location>
        <begin position="560"/>
        <end position="571"/>
    </location>
</feature>
<dbReference type="Pfam" id="PF14847">
    <property type="entry name" value="Ras_bdg_2"/>
    <property type="match status" value="1"/>
</dbReference>
<feature type="domain" description="SAM" evidence="9">
    <location>
        <begin position="35"/>
        <end position="98"/>
    </location>
</feature>
<feature type="compositionally biased region" description="Polar residues" evidence="7">
    <location>
        <begin position="842"/>
        <end position="864"/>
    </location>
</feature>
<feature type="domain" description="Protein kinase" evidence="8">
    <location>
        <begin position="1116"/>
        <end position="1401"/>
    </location>
</feature>
<evidence type="ECO:0000259" key="9">
    <source>
        <dbReference type="PROSITE" id="PS50105"/>
    </source>
</evidence>
<protein>
    <recommendedName>
        <fullName evidence="12">Pkinase-domain-containing protein</fullName>
    </recommendedName>
</protein>
<dbReference type="Proteomes" id="UP001212152">
    <property type="component" value="Unassembled WGS sequence"/>
</dbReference>
<dbReference type="InterPro" id="IPR029458">
    <property type="entry name" value="Ras-bd_By2"/>
</dbReference>
<feature type="region of interest" description="Disordered" evidence="7">
    <location>
        <begin position="547"/>
        <end position="647"/>
    </location>
</feature>
<dbReference type="SUPFAM" id="SSF56112">
    <property type="entry name" value="Protein kinase-like (PK-like)"/>
    <property type="match status" value="1"/>
</dbReference>
<feature type="compositionally biased region" description="Pro residues" evidence="7">
    <location>
        <begin position="607"/>
        <end position="622"/>
    </location>
</feature>
<feature type="region of interest" description="Disordered" evidence="7">
    <location>
        <begin position="382"/>
        <end position="417"/>
    </location>
</feature>
<feature type="compositionally biased region" description="Basic and acidic residues" evidence="7">
    <location>
        <begin position="866"/>
        <end position="886"/>
    </location>
</feature>
<dbReference type="EMBL" id="JADGJQ010000042">
    <property type="protein sequence ID" value="KAJ3176290.1"/>
    <property type="molecule type" value="Genomic_DNA"/>
</dbReference>